<dbReference type="InterPro" id="IPR001609">
    <property type="entry name" value="Myosin_head_motor_dom-like"/>
</dbReference>
<dbReference type="GO" id="GO:0051015">
    <property type="term" value="F:actin filament binding"/>
    <property type="evidence" value="ECO:0007669"/>
    <property type="project" value="TreeGrafter"/>
</dbReference>
<dbReference type="Gene3D" id="3.40.850.10">
    <property type="entry name" value="Kinesin motor domain"/>
    <property type="match status" value="2"/>
</dbReference>
<dbReference type="GO" id="GO:0007368">
    <property type="term" value="P:determination of left/right symmetry"/>
    <property type="evidence" value="ECO:0007669"/>
    <property type="project" value="UniProtKB-ARBA"/>
</dbReference>
<evidence type="ECO:0000256" key="8">
    <source>
        <dbReference type="PROSITE-ProRule" id="PRU00782"/>
    </source>
</evidence>
<evidence type="ECO:0000256" key="5">
    <source>
        <dbReference type="ARBA" id="ARBA00023123"/>
    </source>
</evidence>
<feature type="binding site" evidence="8">
    <location>
        <begin position="106"/>
        <end position="113"/>
    </location>
    <ligand>
        <name>ATP</name>
        <dbReference type="ChEBI" id="CHEBI:30616"/>
    </ligand>
</feature>
<dbReference type="AlphaFoldDB" id="A0A7R9PUG4"/>
<organism evidence="11">
    <name type="scientific">Medioppia subpectinata</name>
    <dbReference type="NCBI Taxonomy" id="1979941"/>
    <lineage>
        <taxon>Eukaryota</taxon>
        <taxon>Metazoa</taxon>
        <taxon>Ecdysozoa</taxon>
        <taxon>Arthropoda</taxon>
        <taxon>Chelicerata</taxon>
        <taxon>Arachnida</taxon>
        <taxon>Acari</taxon>
        <taxon>Acariformes</taxon>
        <taxon>Sarcoptiformes</taxon>
        <taxon>Oribatida</taxon>
        <taxon>Brachypylina</taxon>
        <taxon>Oppioidea</taxon>
        <taxon>Oppiidae</taxon>
        <taxon>Medioppia</taxon>
    </lineage>
</organism>
<dbReference type="EMBL" id="OC854913">
    <property type="protein sequence ID" value="CAD7620751.1"/>
    <property type="molecule type" value="Genomic_DNA"/>
</dbReference>
<dbReference type="PROSITE" id="PS51757">
    <property type="entry name" value="TH1"/>
    <property type="match status" value="1"/>
</dbReference>
<dbReference type="Pfam" id="PF06017">
    <property type="entry name" value="Myosin_TH1"/>
    <property type="match status" value="1"/>
</dbReference>
<evidence type="ECO:0000259" key="9">
    <source>
        <dbReference type="PROSITE" id="PS51456"/>
    </source>
</evidence>
<dbReference type="InterPro" id="IPR027417">
    <property type="entry name" value="P-loop_NTPase"/>
</dbReference>
<feature type="region of interest" description="Actin-binding" evidence="8">
    <location>
        <begin position="541"/>
        <end position="563"/>
    </location>
</feature>
<feature type="domain" description="Myosin motor" evidence="9">
    <location>
        <begin position="13"/>
        <end position="664"/>
    </location>
</feature>
<evidence type="ECO:0000256" key="6">
    <source>
        <dbReference type="ARBA" id="ARBA00023175"/>
    </source>
</evidence>
<dbReference type="GO" id="GO:0006897">
    <property type="term" value="P:endocytosis"/>
    <property type="evidence" value="ECO:0007669"/>
    <property type="project" value="TreeGrafter"/>
</dbReference>
<keyword evidence="7 8" id="KW-0009">Actin-binding</keyword>
<dbReference type="EMBL" id="CAJPIZ010000338">
    <property type="protein sequence ID" value="CAG2101181.1"/>
    <property type="molecule type" value="Genomic_DNA"/>
</dbReference>
<evidence type="ECO:0000256" key="7">
    <source>
        <dbReference type="ARBA" id="ARBA00023203"/>
    </source>
</evidence>
<dbReference type="Gene3D" id="1.20.5.4820">
    <property type="match status" value="1"/>
</dbReference>
<dbReference type="GO" id="GO:0016459">
    <property type="term" value="C:myosin complex"/>
    <property type="evidence" value="ECO:0007669"/>
    <property type="project" value="UniProtKB-KW"/>
</dbReference>
<keyword evidence="5 8" id="KW-0518">Myosin</keyword>
<gene>
    <name evidence="11" type="ORF">OSB1V03_LOCUS1232</name>
</gene>
<evidence type="ECO:0000313" key="12">
    <source>
        <dbReference type="Proteomes" id="UP000759131"/>
    </source>
</evidence>
<name>A0A7R9PUG4_9ACAR</name>
<dbReference type="FunFam" id="1.20.58.530:FF:000004">
    <property type="entry name" value="Unconventional myosin ID"/>
    <property type="match status" value="1"/>
</dbReference>
<protein>
    <submittedName>
        <fullName evidence="11">Uncharacterized protein</fullName>
    </submittedName>
</protein>
<dbReference type="GO" id="GO:0007015">
    <property type="term" value="P:actin filament organization"/>
    <property type="evidence" value="ECO:0007669"/>
    <property type="project" value="TreeGrafter"/>
</dbReference>
<dbReference type="PANTHER" id="PTHR13140:SF802">
    <property type="entry name" value="UNCONVENTIONAL MYOSIN-IB ISOFORM X1"/>
    <property type="match status" value="1"/>
</dbReference>
<dbReference type="PRINTS" id="PR00193">
    <property type="entry name" value="MYOSINHEAVY"/>
</dbReference>
<dbReference type="SUPFAM" id="SSF52540">
    <property type="entry name" value="P-loop containing nucleoside triphosphate hydrolases"/>
    <property type="match status" value="1"/>
</dbReference>
<feature type="domain" description="TH1" evidence="10">
    <location>
        <begin position="779"/>
        <end position="965"/>
    </location>
</feature>
<dbReference type="GO" id="GO:0009888">
    <property type="term" value="P:tissue development"/>
    <property type="evidence" value="ECO:0007669"/>
    <property type="project" value="UniProtKB-ARBA"/>
</dbReference>
<sequence>MKIHGVLCLDQEVGQTDTTSLDPITVDTLIQNLHQRFNRDQIYTYMGTTIIAVNPYKNLSFYSPEVIAAYQHHNLLDLPPHIYGIVEHLFHSMKDRNHDQCIVTTGESGSGKTESAKIALQYLIYGSSRRKNLEYLKEQLLSLNYVLEDLLEKSRVVNQSVGERNFHIFYQILNGIDLHLLKLLKLQRNIESYSLLSDSQTIKSDDIDDKNTFILTKKAMETIGFTAEDIVSVFQIISAILKLGNLQFIPKANIDGTEGCSILNEYELYDVCELLVSDMTALETAFTQRIIETRHELLVADLCSIEVRHTAKRTRDALCKALYNRLFTWIVNKENFFEQFLINYCNEKLHQIYIDLTIKYEQELYAKEGIQWKKIDFFNNNVICDLIEKNNHGILALLEEECLKATPITDEMFLQNLSKACEDNPYFDSQDNPYYESHGCKNFVVVPHLNISCEPHNPGSTSSSLPPLPNHCFRVRHFAGTVTYSVNGFVDKNNDILYRDLSYVMFQSEHPLLKVLFPEGNPYRTHIKRPASIATQFKISIGALMKNIQSKELHFIKCIKPNAAKVPQVFDTGLVQHQVRYQSLVETSRLRKAGYCHREDYESFLKRYKMLSPMTWPKWTGAPIEGVTHLLKEFPIHPLEYAFGKTKIFIKNLTLMTELDEYRNERLNELVTLVQKVWRGWTRRKLFVQLVKSQQIISKNYKAWKRKTYLFWLCRRLPSQSPICREWPLAPRSLQQTNYLLRKLYHKWRCYRYRLRFDQTARNRMREKVTASLIFRDKKVSYRKSVSHPFRGDYVRLRQSARWQRCSQELGDQYVVFADIINKITKSGGKFVQKLFVISTSAMVIMDQRTMQCKYRIPVHHIHKISLSPYIDDIVIIHTCSDESGVEERKSFVFESTHVIEMVTKLFLVIQNAVAKAPHINITNEFEAWFGSDVVTFVFRCLGPPDTTSGPPKIHRRGNKLEITL</sequence>
<dbReference type="PROSITE" id="PS50096">
    <property type="entry name" value="IQ"/>
    <property type="match status" value="1"/>
</dbReference>
<proteinExistence type="inferred from homology"/>
<dbReference type="GO" id="GO:0005737">
    <property type="term" value="C:cytoplasm"/>
    <property type="evidence" value="ECO:0007669"/>
    <property type="project" value="TreeGrafter"/>
</dbReference>
<evidence type="ECO:0000256" key="3">
    <source>
        <dbReference type="ARBA" id="ARBA00022840"/>
    </source>
</evidence>
<keyword evidence="2 8" id="KW-0547">Nucleotide-binding</keyword>
<dbReference type="Proteomes" id="UP000759131">
    <property type="component" value="Unassembled WGS sequence"/>
</dbReference>
<reference evidence="11" key="1">
    <citation type="submission" date="2020-11" db="EMBL/GenBank/DDBJ databases">
        <authorList>
            <person name="Tran Van P."/>
        </authorList>
    </citation>
    <scope>NUCLEOTIDE SEQUENCE</scope>
</reference>
<dbReference type="Gene3D" id="1.20.58.530">
    <property type="match status" value="1"/>
</dbReference>
<dbReference type="PROSITE" id="PS51456">
    <property type="entry name" value="MYOSIN_MOTOR"/>
    <property type="match status" value="1"/>
</dbReference>
<dbReference type="GO" id="GO:0005886">
    <property type="term" value="C:plasma membrane"/>
    <property type="evidence" value="ECO:0007669"/>
    <property type="project" value="TreeGrafter"/>
</dbReference>
<dbReference type="Gene3D" id="1.20.120.720">
    <property type="entry name" value="Myosin VI head, motor domain, U50 subdomain"/>
    <property type="match status" value="1"/>
</dbReference>
<evidence type="ECO:0000259" key="10">
    <source>
        <dbReference type="PROSITE" id="PS51757"/>
    </source>
</evidence>
<evidence type="ECO:0000313" key="11">
    <source>
        <dbReference type="EMBL" id="CAD7620751.1"/>
    </source>
</evidence>
<dbReference type="GO" id="GO:0005546">
    <property type="term" value="F:phosphatidylinositol-4,5-bisphosphate binding"/>
    <property type="evidence" value="ECO:0007669"/>
    <property type="project" value="UniProtKB-ARBA"/>
</dbReference>
<dbReference type="GO" id="GO:0005524">
    <property type="term" value="F:ATP binding"/>
    <property type="evidence" value="ECO:0007669"/>
    <property type="project" value="UniProtKB-UniRule"/>
</dbReference>
<dbReference type="FunFam" id="1.10.10.820:FF:000001">
    <property type="entry name" value="Myosin heavy chain"/>
    <property type="match status" value="1"/>
</dbReference>
<dbReference type="GO" id="GO:0030048">
    <property type="term" value="P:actin filament-based movement"/>
    <property type="evidence" value="ECO:0007669"/>
    <property type="project" value="TreeGrafter"/>
</dbReference>
<keyword evidence="6 8" id="KW-0505">Motor protein</keyword>
<dbReference type="OrthoDB" id="10055605at2759"/>
<evidence type="ECO:0000256" key="4">
    <source>
        <dbReference type="ARBA" id="ARBA00023121"/>
    </source>
</evidence>
<accession>A0A7R9PUG4</accession>
<keyword evidence="12" id="KW-1185">Reference proteome</keyword>
<dbReference type="InterPro" id="IPR010926">
    <property type="entry name" value="Myosin_TH1"/>
</dbReference>
<evidence type="ECO:0000256" key="1">
    <source>
        <dbReference type="ARBA" id="ARBA00008314"/>
    </source>
</evidence>
<dbReference type="Pfam" id="PF00063">
    <property type="entry name" value="Myosin_head"/>
    <property type="match status" value="2"/>
</dbReference>
<dbReference type="PANTHER" id="PTHR13140">
    <property type="entry name" value="MYOSIN"/>
    <property type="match status" value="1"/>
</dbReference>
<comment type="similarity">
    <text evidence="1 8">Belongs to the TRAFAC class myosin-kinesin ATPase superfamily. Myosin family.</text>
</comment>
<evidence type="ECO:0000256" key="2">
    <source>
        <dbReference type="ARBA" id="ARBA00022741"/>
    </source>
</evidence>
<keyword evidence="4" id="KW-0446">Lipid-binding</keyword>
<dbReference type="Gene3D" id="1.10.10.820">
    <property type="match status" value="1"/>
</dbReference>
<dbReference type="GO" id="GO:0005902">
    <property type="term" value="C:microvillus"/>
    <property type="evidence" value="ECO:0007669"/>
    <property type="project" value="TreeGrafter"/>
</dbReference>
<dbReference type="InterPro" id="IPR036961">
    <property type="entry name" value="Kinesin_motor_dom_sf"/>
</dbReference>
<dbReference type="GO" id="GO:0000146">
    <property type="term" value="F:microfilament motor activity"/>
    <property type="evidence" value="ECO:0007669"/>
    <property type="project" value="TreeGrafter"/>
</dbReference>
<dbReference type="SMART" id="SM00242">
    <property type="entry name" value="MYSc"/>
    <property type="match status" value="1"/>
</dbReference>
<keyword evidence="3 8" id="KW-0067">ATP-binding</keyword>